<dbReference type="Proteomes" id="UP000606008">
    <property type="component" value="Unassembled WGS sequence"/>
</dbReference>
<dbReference type="EMBL" id="WAEL01000012">
    <property type="protein sequence ID" value="NID13444.1"/>
    <property type="molecule type" value="Genomic_DNA"/>
</dbReference>
<proteinExistence type="predicted"/>
<dbReference type="Gene3D" id="3.40.30.10">
    <property type="entry name" value="Glutaredoxin"/>
    <property type="match status" value="1"/>
</dbReference>
<feature type="domain" description="Thioredoxin" evidence="1">
    <location>
        <begin position="95"/>
        <end position="232"/>
    </location>
</feature>
<dbReference type="InterPro" id="IPR036249">
    <property type="entry name" value="Thioredoxin-like_sf"/>
</dbReference>
<dbReference type="PANTHER" id="PTHR42852">
    <property type="entry name" value="THIOL:DISULFIDE INTERCHANGE PROTEIN DSBE"/>
    <property type="match status" value="1"/>
</dbReference>
<comment type="caution">
    <text evidence="2">The sequence shown here is derived from an EMBL/GenBank/DDBJ whole genome shotgun (WGS) entry which is preliminary data.</text>
</comment>
<dbReference type="InterPro" id="IPR013766">
    <property type="entry name" value="Thioredoxin_domain"/>
</dbReference>
<reference evidence="2" key="1">
    <citation type="submission" date="2024-05" db="EMBL/GenBank/DDBJ databases">
        <authorList>
            <person name="Jung D.-H."/>
        </authorList>
    </citation>
    <scope>NUCLEOTIDE SEQUENCE</scope>
    <source>
        <strain evidence="2">JA-25</strain>
    </source>
</reference>
<gene>
    <name evidence="2" type="ORF">F7231_24960</name>
</gene>
<dbReference type="InterPro" id="IPR050553">
    <property type="entry name" value="Thioredoxin_ResA/DsbE_sf"/>
</dbReference>
<organism evidence="2 3">
    <name type="scientific">Fibrivirga algicola</name>
    <dbReference type="NCBI Taxonomy" id="2950420"/>
    <lineage>
        <taxon>Bacteria</taxon>
        <taxon>Pseudomonadati</taxon>
        <taxon>Bacteroidota</taxon>
        <taxon>Cytophagia</taxon>
        <taxon>Cytophagales</taxon>
        <taxon>Spirosomataceae</taxon>
        <taxon>Fibrivirga</taxon>
    </lineage>
</organism>
<dbReference type="InterPro" id="IPR000866">
    <property type="entry name" value="AhpC/TSA"/>
</dbReference>
<evidence type="ECO:0000313" key="3">
    <source>
        <dbReference type="Proteomes" id="UP000606008"/>
    </source>
</evidence>
<evidence type="ECO:0000313" key="2">
    <source>
        <dbReference type="EMBL" id="NID13444.1"/>
    </source>
</evidence>
<keyword evidence="3" id="KW-1185">Reference proteome</keyword>
<dbReference type="SUPFAM" id="SSF52833">
    <property type="entry name" value="Thioredoxin-like"/>
    <property type="match status" value="1"/>
</dbReference>
<dbReference type="CDD" id="cd02966">
    <property type="entry name" value="TlpA_like_family"/>
    <property type="match status" value="1"/>
</dbReference>
<dbReference type="Pfam" id="PF00578">
    <property type="entry name" value="AhpC-TSA"/>
    <property type="match status" value="1"/>
</dbReference>
<dbReference type="PROSITE" id="PS51352">
    <property type="entry name" value="THIOREDOXIN_2"/>
    <property type="match status" value="1"/>
</dbReference>
<evidence type="ECO:0000259" key="1">
    <source>
        <dbReference type="PROSITE" id="PS51352"/>
    </source>
</evidence>
<name>A0ABX0QMA3_9BACT</name>
<dbReference type="PANTHER" id="PTHR42852:SF13">
    <property type="entry name" value="PROTEIN DIPZ"/>
    <property type="match status" value="1"/>
</dbReference>
<protein>
    <submittedName>
        <fullName evidence="2">TlpA family protein disulfide reductase</fullName>
    </submittedName>
</protein>
<accession>A0ABX0QMA3</accession>
<sequence length="242" mass="26962">MHPKLFKSTMLNLLRHTLLVVSLFLISLIGWAQSVKPKVYIDPRGTRYTPQQFDSIQTASRGKPIAQMDVIHKENETQIIFEVLADNPVDQFKAKWIGKQLPTFSLKDIQGNVYSNTSLKGKSIVINFWSTTCGPCIEEMPLLSDLMAKYTGKNIVFIAPAPESAGRIQKILSKRRFTYTVLPQAQGLISALAVEGYPSHFVISSTGVIEDIYTGLSSNSQTNKAMLDNRLITAIDKVLESN</sequence>